<evidence type="ECO:0000313" key="3">
    <source>
        <dbReference type="Proteomes" id="UP000499080"/>
    </source>
</evidence>
<keyword evidence="3" id="KW-1185">Reference proteome</keyword>
<dbReference type="EMBL" id="BGPR01170807">
    <property type="protein sequence ID" value="GBM30084.1"/>
    <property type="molecule type" value="Genomic_DNA"/>
</dbReference>
<comment type="caution">
    <text evidence="2">The sequence shown here is derived from an EMBL/GenBank/DDBJ whole genome shotgun (WGS) entry which is preliminary data.</text>
</comment>
<reference evidence="2 3" key="1">
    <citation type="journal article" date="2019" name="Sci. Rep.">
        <title>Orb-weaving spider Araneus ventricosus genome elucidates the spidroin gene catalogue.</title>
        <authorList>
            <person name="Kono N."/>
            <person name="Nakamura H."/>
            <person name="Ohtoshi R."/>
            <person name="Moran D.A.P."/>
            <person name="Shinohara A."/>
            <person name="Yoshida Y."/>
            <person name="Fujiwara M."/>
            <person name="Mori M."/>
            <person name="Tomita M."/>
            <person name="Arakawa K."/>
        </authorList>
    </citation>
    <scope>NUCLEOTIDE SEQUENCE [LARGE SCALE GENOMIC DNA]</scope>
</reference>
<evidence type="ECO:0000256" key="1">
    <source>
        <dbReference type="SAM" id="MobiDB-lite"/>
    </source>
</evidence>
<protein>
    <submittedName>
        <fullName evidence="2">Uncharacterized protein</fullName>
    </submittedName>
</protein>
<dbReference type="Proteomes" id="UP000499080">
    <property type="component" value="Unassembled WGS sequence"/>
</dbReference>
<gene>
    <name evidence="2" type="ORF">AVEN_64065_1</name>
</gene>
<accession>A0A4Y2EQD5</accession>
<evidence type="ECO:0000313" key="2">
    <source>
        <dbReference type="EMBL" id="GBM30084.1"/>
    </source>
</evidence>
<organism evidence="2 3">
    <name type="scientific">Araneus ventricosus</name>
    <name type="common">Orbweaver spider</name>
    <name type="synonym">Epeira ventricosa</name>
    <dbReference type="NCBI Taxonomy" id="182803"/>
    <lineage>
        <taxon>Eukaryota</taxon>
        <taxon>Metazoa</taxon>
        <taxon>Ecdysozoa</taxon>
        <taxon>Arthropoda</taxon>
        <taxon>Chelicerata</taxon>
        <taxon>Arachnida</taxon>
        <taxon>Araneae</taxon>
        <taxon>Araneomorphae</taxon>
        <taxon>Entelegynae</taxon>
        <taxon>Araneoidea</taxon>
        <taxon>Araneidae</taxon>
        <taxon>Araneus</taxon>
    </lineage>
</organism>
<feature type="non-terminal residue" evidence="2">
    <location>
        <position position="38"/>
    </location>
</feature>
<proteinExistence type="predicted"/>
<sequence>MENGIAAREIWISIPTWDPDTRDLTRMGPGDEGPLSEI</sequence>
<dbReference type="AlphaFoldDB" id="A0A4Y2EQD5"/>
<feature type="region of interest" description="Disordered" evidence="1">
    <location>
        <begin position="18"/>
        <end position="38"/>
    </location>
</feature>
<name>A0A4Y2EQD5_ARAVE</name>